<dbReference type="SUPFAM" id="SSF81383">
    <property type="entry name" value="F-box domain"/>
    <property type="match status" value="1"/>
</dbReference>
<dbReference type="CDD" id="cd09917">
    <property type="entry name" value="F-box_SF"/>
    <property type="match status" value="1"/>
</dbReference>
<protein>
    <recommendedName>
        <fullName evidence="2">F-box domain-containing protein</fullName>
    </recommendedName>
</protein>
<feature type="compositionally biased region" description="Acidic residues" evidence="1">
    <location>
        <begin position="572"/>
        <end position="591"/>
    </location>
</feature>
<accession>A0ABP1R434</accession>
<evidence type="ECO:0000313" key="3">
    <source>
        <dbReference type="EMBL" id="CAL8119208.1"/>
    </source>
</evidence>
<feature type="region of interest" description="Disordered" evidence="1">
    <location>
        <begin position="1"/>
        <end position="41"/>
    </location>
</feature>
<feature type="region of interest" description="Disordered" evidence="1">
    <location>
        <begin position="847"/>
        <end position="983"/>
    </location>
</feature>
<feature type="region of interest" description="Disordered" evidence="1">
    <location>
        <begin position="563"/>
        <end position="607"/>
    </location>
</feature>
<proteinExistence type="predicted"/>
<dbReference type="PROSITE" id="PS50181">
    <property type="entry name" value="FBOX"/>
    <property type="match status" value="1"/>
</dbReference>
<dbReference type="InterPro" id="IPR036047">
    <property type="entry name" value="F-box-like_dom_sf"/>
</dbReference>
<evidence type="ECO:0000259" key="2">
    <source>
        <dbReference type="PROSITE" id="PS50181"/>
    </source>
</evidence>
<gene>
    <name evidence="3" type="ORF">ODALV1_LOCUS18444</name>
</gene>
<comment type="caution">
    <text evidence="3">The sequence shown here is derived from an EMBL/GenBank/DDBJ whole genome shotgun (WGS) entry which is preliminary data.</text>
</comment>
<organism evidence="3 4">
    <name type="scientific">Orchesella dallaii</name>
    <dbReference type="NCBI Taxonomy" id="48710"/>
    <lineage>
        <taxon>Eukaryota</taxon>
        <taxon>Metazoa</taxon>
        <taxon>Ecdysozoa</taxon>
        <taxon>Arthropoda</taxon>
        <taxon>Hexapoda</taxon>
        <taxon>Collembola</taxon>
        <taxon>Entomobryomorpha</taxon>
        <taxon>Entomobryoidea</taxon>
        <taxon>Orchesellidae</taxon>
        <taxon>Orchesellinae</taxon>
        <taxon>Orchesella</taxon>
    </lineage>
</organism>
<feature type="compositionally biased region" description="Basic and acidic residues" evidence="1">
    <location>
        <begin position="1"/>
        <end position="19"/>
    </location>
</feature>
<feature type="domain" description="F-box" evidence="2">
    <location>
        <begin position="129"/>
        <end position="173"/>
    </location>
</feature>
<feature type="region of interest" description="Disordered" evidence="1">
    <location>
        <begin position="621"/>
        <end position="659"/>
    </location>
</feature>
<feature type="compositionally biased region" description="Basic and acidic residues" evidence="1">
    <location>
        <begin position="918"/>
        <end position="934"/>
    </location>
</feature>
<dbReference type="Proteomes" id="UP001642540">
    <property type="component" value="Unassembled WGS sequence"/>
</dbReference>
<evidence type="ECO:0000256" key="1">
    <source>
        <dbReference type="SAM" id="MobiDB-lite"/>
    </source>
</evidence>
<sequence>MESTSVDKEVEVETPKEGEVNENELSDENTPTAQDVECNPSVGSNEAEAFTVFGFTFDTDKQCSTTATKSTASEGEPECVDDTTHIIRKNDLSETPISSITTGNLEKEGDVCTTGENLVNVIQPEDDNECTQSSFPIEVLSLVLPMLPKSQLLKCRQVSKKWKKVTNEYYQKSTTITFRPVYHHGLDNGFIISNTLTNLQFVQAMQNHTGNPFPKRLVTIIRTNEEVSDSIFWKSTTLLLKSFGRHIWSFAFEWENGGNLIEKCARLRNCLLLLPNLKWLSIGTVFVDKGKPVEPSLLTIFKLNKFLDKHPLPTIQSLSAIEFSPAADIPESCIHALLNNNLHVKCLIGQYEKMNSLYNLPQLEEVRMWISVKDSLLLCAPIQVNPPLKKICLQKSGFCMLNYETVFTWLHRFQNTLEELVLCCKWFIMFYKDIIELPKVKKFKLICSELKSLRYVQGLPSLEYFEVVSLYISTLNDRQIANLETVAYQGNCWKVHENLKTIVLKGKPRYGSGREVILRYDRTTYDQRYKLWQSQQVKDVEDDDAETQVLEEGDLDMGWILGEEIKERDSVETESEEDQYEESISDEEENGGDQHEESSSEEEEGLDEYRKLARLEKLANEEEVGKTADDVALTKPEDSSPVPNVTGVEQRDKSHEATQSIYDDDLQYLNTQLIFGEEQCIAAETEKRGEDLEEYIPQMEDRVEEYKGSIPVENDKGVEKSVTEMGVNEEVAKGLANEDGIDKRPSEEVVNKLANEDEIKQLLYDEEVEKVANEDEVEEFPSNEVIDQLANKEGIEKIEKSCAVPVVIGVDDLEKSDEVTQSMDGIDLENLDTQLILEEEFAQSIAAEKELGEPTLIVKDKAGDDGESTQAETENGEEEQHESLAVLEDENEEYRESTPAVEEKGGDEFIESPAGMESKVEEEYKSTVAEKDNGCEEGDDSFAALTHKDEEYRESTPAEKQNGGREIEESSAALNEEFGKPANKDGVEMIAIIADAVTLVHEKGVEMPVNQEGTQVKWDNGIQQFELENHNKVEESDPVSTDIEIEAPEESTTVLTAEENREKEISVMNEVMTEEPEKPSTVVELLQVVVDDVEKKTEIDGLLTKLGVDDTQESTPIGDTKGAEEEVESVYQEEPVSTPAKP</sequence>
<dbReference type="InterPro" id="IPR001810">
    <property type="entry name" value="F-box_dom"/>
</dbReference>
<keyword evidence="4" id="KW-1185">Reference proteome</keyword>
<dbReference type="EMBL" id="CAXLJM020000058">
    <property type="protein sequence ID" value="CAL8119208.1"/>
    <property type="molecule type" value="Genomic_DNA"/>
</dbReference>
<feature type="compositionally biased region" description="Basic and acidic residues" evidence="1">
    <location>
        <begin position="946"/>
        <end position="968"/>
    </location>
</feature>
<feature type="compositionally biased region" description="Basic and acidic residues" evidence="1">
    <location>
        <begin position="847"/>
        <end position="864"/>
    </location>
</feature>
<evidence type="ECO:0000313" key="4">
    <source>
        <dbReference type="Proteomes" id="UP001642540"/>
    </source>
</evidence>
<feature type="region of interest" description="Disordered" evidence="1">
    <location>
        <begin position="1107"/>
        <end position="1142"/>
    </location>
</feature>
<reference evidence="3 4" key="1">
    <citation type="submission" date="2024-08" db="EMBL/GenBank/DDBJ databases">
        <authorList>
            <person name="Cucini C."/>
            <person name="Frati F."/>
        </authorList>
    </citation>
    <scope>NUCLEOTIDE SEQUENCE [LARGE SCALE GENOMIC DNA]</scope>
</reference>
<name>A0ABP1R434_9HEXA</name>